<dbReference type="EMBL" id="CP013187">
    <property type="protein sequence ID" value="ALO43715.1"/>
    <property type="molecule type" value="Genomic_DNA"/>
</dbReference>
<evidence type="ECO:0000313" key="1">
    <source>
        <dbReference type="EMBL" id="ALO43715.1"/>
    </source>
</evidence>
<evidence type="ECO:0000313" key="2">
    <source>
        <dbReference type="Proteomes" id="UP000061457"/>
    </source>
</evidence>
<dbReference type="PATRIC" id="fig|161398.10.peg.3301"/>
<dbReference type="Proteomes" id="UP000061457">
    <property type="component" value="Chromosome I"/>
</dbReference>
<sequence length="97" mass="10775">MFVLIKTLLFKLFKQQASKKVAGIVVEKAMQQGMAYMAKRGEQKEDDTMLLAAALNSLANKGLKDGVYPLECGQKRFNVTIRNQGIVAIQPIEVSKM</sequence>
<accession>A0A0S2K6P7</accession>
<dbReference type="STRING" id="161398.PP2015_3238"/>
<reference evidence="1 2" key="1">
    <citation type="submission" date="2015-11" db="EMBL/GenBank/DDBJ databases">
        <authorList>
            <person name="Zhang Y."/>
            <person name="Guo Z."/>
        </authorList>
    </citation>
    <scope>NUCLEOTIDE SEQUENCE [LARGE SCALE GENOMIC DNA]</scope>
    <source>
        <strain evidence="1 2">KCTC 12086</strain>
    </source>
</reference>
<organism evidence="1 2">
    <name type="scientific">Pseudoalteromonas phenolica</name>
    <dbReference type="NCBI Taxonomy" id="161398"/>
    <lineage>
        <taxon>Bacteria</taxon>
        <taxon>Pseudomonadati</taxon>
        <taxon>Pseudomonadota</taxon>
        <taxon>Gammaproteobacteria</taxon>
        <taxon>Alteromonadales</taxon>
        <taxon>Pseudoalteromonadaceae</taxon>
        <taxon>Pseudoalteromonas</taxon>
    </lineage>
</organism>
<dbReference type="AlphaFoldDB" id="A0A0S2K6P7"/>
<proteinExistence type="predicted"/>
<protein>
    <submittedName>
        <fullName evidence="1">Uncharacterized protein</fullName>
    </submittedName>
</protein>
<gene>
    <name evidence="1" type="ORF">PP2015_3238</name>
</gene>
<keyword evidence="2" id="KW-1185">Reference proteome</keyword>
<name>A0A0S2K6P7_9GAMM</name>
<dbReference type="KEGG" id="pphe:PP2015_3238"/>